<keyword evidence="13" id="KW-0460">Magnesium</keyword>
<accession>A0A975AUM0</accession>
<evidence type="ECO:0000256" key="16">
    <source>
        <dbReference type="ARBA" id="ARBA00023065"/>
    </source>
</evidence>
<evidence type="ECO:0000256" key="6">
    <source>
        <dbReference type="ARBA" id="ARBA00022553"/>
    </source>
</evidence>
<dbReference type="GO" id="GO:0005886">
    <property type="term" value="C:plasma membrane"/>
    <property type="evidence" value="ECO:0007669"/>
    <property type="project" value="UniProtKB-SubCell"/>
</dbReference>
<dbReference type="Pfam" id="PF00689">
    <property type="entry name" value="Cation_ATPase_C"/>
    <property type="match status" value="1"/>
</dbReference>
<feature type="transmembrane region" description="Helical" evidence="19">
    <location>
        <begin position="810"/>
        <end position="834"/>
    </location>
</feature>
<keyword evidence="17 19" id="KW-0472">Membrane</keyword>
<evidence type="ECO:0000259" key="20">
    <source>
        <dbReference type="SMART" id="SM00831"/>
    </source>
</evidence>
<feature type="domain" description="Cation-transporting P-type ATPase N-terminal" evidence="20">
    <location>
        <begin position="3"/>
        <end position="77"/>
    </location>
</feature>
<dbReference type="GO" id="GO:0046872">
    <property type="term" value="F:metal ion binding"/>
    <property type="evidence" value="ECO:0007669"/>
    <property type="project" value="UniProtKB-KW"/>
</dbReference>
<name>A0A975AUM0_9THEO</name>
<dbReference type="PANTHER" id="PTHR42861">
    <property type="entry name" value="CALCIUM-TRANSPORTING ATPASE"/>
    <property type="match status" value="1"/>
</dbReference>
<keyword evidence="22" id="KW-1185">Reference proteome</keyword>
<dbReference type="NCBIfam" id="TIGR01494">
    <property type="entry name" value="ATPase_P-type"/>
    <property type="match status" value="2"/>
</dbReference>
<dbReference type="FunFam" id="3.40.50.1000:FF:000028">
    <property type="entry name" value="Calcium-transporting P-type ATPase, putative"/>
    <property type="match status" value="1"/>
</dbReference>
<dbReference type="InterPro" id="IPR008250">
    <property type="entry name" value="ATPase_P-typ_transduc_dom_A_sf"/>
</dbReference>
<comment type="subcellular location">
    <subcellularLocation>
        <location evidence="1">Cell membrane</location>
        <topology evidence="1">Multi-pass membrane protein</topology>
    </subcellularLocation>
</comment>
<dbReference type="InterPro" id="IPR005782">
    <property type="entry name" value="P-type_ATPase_IIA"/>
</dbReference>
<evidence type="ECO:0000256" key="1">
    <source>
        <dbReference type="ARBA" id="ARBA00004651"/>
    </source>
</evidence>
<keyword evidence="14" id="KW-1278">Translocase</keyword>
<dbReference type="FunFam" id="3.40.50.1000:FF:000001">
    <property type="entry name" value="Phospholipid-transporting ATPase IC"/>
    <property type="match status" value="1"/>
</dbReference>
<organism evidence="21 22">
    <name type="scientific">Aceticella autotrophica</name>
    <dbReference type="NCBI Taxonomy" id="2755338"/>
    <lineage>
        <taxon>Bacteria</taxon>
        <taxon>Bacillati</taxon>
        <taxon>Bacillota</taxon>
        <taxon>Clostridia</taxon>
        <taxon>Thermoanaerobacterales</taxon>
        <taxon>Thermoanaerobacteraceae</taxon>
        <taxon>Aceticella</taxon>
    </lineage>
</organism>
<dbReference type="InterPro" id="IPR001757">
    <property type="entry name" value="P_typ_ATPase"/>
</dbReference>
<evidence type="ECO:0000256" key="5">
    <source>
        <dbReference type="ARBA" id="ARBA00022475"/>
    </source>
</evidence>
<dbReference type="SFLD" id="SFLDG00002">
    <property type="entry name" value="C1.7:_P-type_atpase_like"/>
    <property type="match status" value="1"/>
</dbReference>
<dbReference type="SUPFAM" id="SSF81653">
    <property type="entry name" value="Calcium ATPase, transduction domain A"/>
    <property type="match status" value="1"/>
</dbReference>
<dbReference type="EC" id="7.2.2.10" evidence="3"/>
<evidence type="ECO:0000256" key="11">
    <source>
        <dbReference type="ARBA" id="ARBA00022837"/>
    </source>
</evidence>
<keyword evidence="15 19" id="KW-1133">Transmembrane helix</keyword>
<dbReference type="InterPro" id="IPR018303">
    <property type="entry name" value="ATPase_P-typ_P_site"/>
</dbReference>
<dbReference type="Pfam" id="PF13246">
    <property type="entry name" value="Cation_ATPase"/>
    <property type="match status" value="1"/>
</dbReference>
<dbReference type="Gene3D" id="3.40.1110.10">
    <property type="entry name" value="Calcium-transporting ATPase, cytoplasmic domain N"/>
    <property type="match status" value="1"/>
</dbReference>
<dbReference type="InterPro" id="IPR023214">
    <property type="entry name" value="HAD_sf"/>
</dbReference>
<evidence type="ECO:0000256" key="15">
    <source>
        <dbReference type="ARBA" id="ARBA00022989"/>
    </source>
</evidence>
<keyword evidence="10" id="KW-0547">Nucleotide-binding</keyword>
<dbReference type="Gene3D" id="2.70.150.10">
    <property type="entry name" value="Calcium-transporting ATPase, cytoplasmic transduction domain A"/>
    <property type="match status" value="1"/>
</dbReference>
<feature type="transmembrane region" description="Helical" evidence="19">
    <location>
        <begin position="81"/>
        <end position="97"/>
    </location>
</feature>
<dbReference type="InterPro" id="IPR006408">
    <property type="entry name" value="P-type_ATPase_IIB"/>
</dbReference>
<dbReference type="FunFam" id="3.40.1110.10:FF:000053">
    <property type="entry name" value="Cation-transporting ATPase, E1-E2 family"/>
    <property type="match status" value="1"/>
</dbReference>
<dbReference type="SUPFAM" id="SSF81660">
    <property type="entry name" value="Metal cation-transporting ATPase, ATP-binding domain N"/>
    <property type="match status" value="1"/>
</dbReference>
<keyword evidence="12" id="KW-0067">ATP-binding</keyword>
<proteinExistence type="inferred from homology"/>
<dbReference type="SFLD" id="SFLDS00003">
    <property type="entry name" value="Haloacid_Dehalogenase"/>
    <property type="match status" value="1"/>
</dbReference>
<keyword evidence="11" id="KW-0106">Calcium</keyword>
<dbReference type="GO" id="GO:0140352">
    <property type="term" value="P:export from cell"/>
    <property type="evidence" value="ECO:0007669"/>
    <property type="project" value="UniProtKB-ARBA"/>
</dbReference>
<keyword evidence="4" id="KW-0813">Transport</keyword>
<dbReference type="Pfam" id="PF00122">
    <property type="entry name" value="E1-E2_ATPase"/>
    <property type="match status" value="1"/>
</dbReference>
<evidence type="ECO:0000256" key="2">
    <source>
        <dbReference type="ARBA" id="ARBA00005675"/>
    </source>
</evidence>
<dbReference type="Proteomes" id="UP000671913">
    <property type="component" value="Chromosome"/>
</dbReference>
<dbReference type="EMBL" id="CP060096">
    <property type="protein sequence ID" value="QSZ26759.1"/>
    <property type="molecule type" value="Genomic_DNA"/>
</dbReference>
<dbReference type="InterPro" id="IPR036412">
    <property type="entry name" value="HAD-like_sf"/>
</dbReference>
<dbReference type="InterPro" id="IPR023298">
    <property type="entry name" value="ATPase_P-typ_TM_dom_sf"/>
</dbReference>
<dbReference type="PROSITE" id="PS00154">
    <property type="entry name" value="ATPASE_E1_E2"/>
    <property type="match status" value="1"/>
</dbReference>
<keyword evidence="5" id="KW-1003">Cell membrane</keyword>
<keyword evidence="16" id="KW-0406">Ion transport</keyword>
<dbReference type="Pfam" id="PF00690">
    <property type="entry name" value="Cation_ATPase_N"/>
    <property type="match status" value="1"/>
</dbReference>
<dbReference type="SUPFAM" id="SSF56784">
    <property type="entry name" value="HAD-like"/>
    <property type="match status" value="1"/>
</dbReference>
<dbReference type="Gene3D" id="3.40.50.1000">
    <property type="entry name" value="HAD superfamily/HAD-like"/>
    <property type="match status" value="1"/>
</dbReference>
<reference evidence="21" key="1">
    <citation type="submission" date="2020-08" db="EMBL/GenBank/DDBJ databases">
        <title>Genomic insights into the carbon and energy metabolism of the first obligate autotrophic acetogenic bacterium Aceticella autotrophica gen. nov., sp. nov.</title>
        <authorList>
            <person name="Toshchakov S.V."/>
            <person name="Elcheninov A.G."/>
            <person name="Kublanov I.V."/>
            <person name="Frolov E.N."/>
            <person name="Lebedinsky A.V."/>
        </authorList>
    </citation>
    <scope>NUCLEOTIDE SEQUENCE</scope>
    <source>
        <strain evidence="21">3443-3Ac</strain>
    </source>
</reference>
<dbReference type="Gene3D" id="1.20.1110.10">
    <property type="entry name" value="Calcium-transporting ATPase, transmembrane domain"/>
    <property type="match status" value="1"/>
</dbReference>
<dbReference type="PRINTS" id="PR00119">
    <property type="entry name" value="CATATPASE"/>
</dbReference>
<dbReference type="NCBIfam" id="TIGR01116">
    <property type="entry name" value="ATPase-IIA1_Ca"/>
    <property type="match status" value="1"/>
</dbReference>
<evidence type="ECO:0000256" key="12">
    <source>
        <dbReference type="ARBA" id="ARBA00022840"/>
    </source>
</evidence>
<comment type="similarity">
    <text evidence="2">Belongs to the cation transport ATPase (P-type) (TC 3.A.3) family. Type IIA subfamily.</text>
</comment>
<dbReference type="GO" id="GO:0005524">
    <property type="term" value="F:ATP binding"/>
    <property type="evidence" value="ECO:0007669"/>
    <property type="project" value="UniProtKB-KW"/>
</dbReference>
<comment type="catalytic activity">
    <reaction evidence="18">
        <text>Ca(2+)(in) + ATP + H2O = Ca(2+)(out) + ADP + phosphate + H(+)</text>
        <dbReference type="Rhea" id="RHEA:18105"/>
        <dbReference type="ChEBI" id="CHEBI:15377"/>
        <dbReference type="ChEBI" id="CHEBI:15378"/>
        <dbReference type="ChEBI" id="CHEBI:29108"/>
        <dbReference type="ChEBI" id="CHEBI:30616"/>
        <dbReference type="ChEBI" id="CHEBI:43474"/>
        <dbReference type="ChEBI" id="CHEBI:456216"/>
        <dbReference type="EC" id="7.2.2.10"/>
    </reaction>
</comment>
<keyword evidence="6" id="KW-0597">Phosphoprotein</keyword>
<evidence type="ECO:0000256" key="14">
    <source>
        <dbReference type="ARBA" id="ARBA00022967"/>
    </source>
</evidence>
<evidence type="ECO:0000256" key="18">
    <source>
        <dbReference type="ARBA" id="ARBA00048694"/>
    </source>
</evidence>
<dbReference type="NCBIfam" id="TIGR01517">
    <property type="entry name" value="ATPase-IIB_Ca"/>
    <property type="match status" value="1"/>
</dbReference>
<dbReference type="RefSeq" id="WP_284679442.1">
    <property type="nucleotide sequence ID" value="NZ_CP060096.1"/>
</dbReference>
<evidence type="ECO:0000256" key="9">
    <source>
        <dbReference type="ARBA" id="ARBA00022723"/>
    </source>
</evidence>
<dbReference type="InterPro" id="IPR006068">
    <property type="entry name" value="ATPase_P-typ_cation-transptr_C"/>
</dbReference>
<feature type="transmembrane region" description="Helical" evidence="19">
    <location>
        <begin position="275"/>
        <end position="299"/>
    </location>
</feature>
<evidence type="ECO:0000256" key="13">
    <source>
        <dbReference type="ARBA" id="ARBA00022842"/>
    </source>
</evidence>
<dbReference type="PRINTS" id="PR00120">
    <property type="entry name" value="HATPASE"/>
</dbReference>
<feature type="transmembrane region" description="Helical" evidence="19">
    <location>
        <begin position="846"/>
        <end position="865"/>
    </location>
</feature>
<dbReference type="CDD" id="cd02089">
    <property type="entry name" value="P-type_ATPase_Ca_prok"/>
    <property type="match status" value="1"/>
</dbReference>
<dbReference type="SMART" id="SM00831">
    <property type="entry name" value="Cation_ATPase_N"/>
    <property type="match status" value="1"/>
</dbReference>
<gene>
    <name evidence="21" type="ORF">ACETAC_07630</name>
</gene>
<evidence type="ECO:0000256" key="7">
    <source>
        <dbReference type="ARBA" id="ARBA00022568"/>
    </source>
</evidence>
<dbReference type="InterPro" id="IPR044492">
    <property type="entry name" value="P_typ_ATPase_HD_dom"/>
</dbReference>
<feature type="transmembrane region" description="Helical" evidence="19">
    <location>
        <begin position="57"/>
        <end position="75"/>
    </location>
</feature>
<evidence type="ECO:0000256" key="17">
    <source>
        <dbReference type="ARBA" id="ARBA00023136"/>
    </source>
</evidence>
<feature type="transmembrane region" description="Helical" evidence="19">
    <location>
        <begin position="745"/>
        <end position="766"/>
    </location>
</feature>
<feature type="transmembrane region" description="Helical" evidence="19">
    <location>
        <begin position="245"/>
        <end position="263"/>
    </location>
</feature>
<evidence type="ECO:0000256" key="4">
    <source>
        <dbReference type="ARBA" id="ARBA00022448"/>
    </source>
</evidence>
<dbReference type="InterPro" id="IPR059000">
    <property type="entry name" value="ATPase_P-type_domA"/>
</dbReference>
<dbReference type="AlphaFoldDB" id="A0A975AUM0"/>
<protein>
    <recommendedName>
        <fullName evidence="3">P-type Ca(2+) transporter</fullName>
        <ecNumber evidence="3">7.2.2.10</ecNumber>
    </recommendedName>
</protein>
<dbReference type="InterPro" id="IPR023299">
    <property type="entry name" value="ATPase_P-typ_cyto_dom_N"/>
</dbReference>
<dbReference type="SUPFAM" id="SSF81665">
    <property type="entry name" value="Calcium ATPase, transmembrane domain M"/>
    <property type="match status" value="1"/>
</dbReference>
<dbReference type="GO" id="GO:0005388">
    <property type="term" value="F:P-type calcium transporter activity"/>
    <property type="evidence" value="ECO:0007669"/>
    <property type="project" value="UniProtKB-EC"/>
</dbReference>
<dbReference type="Pfam" id="PF08282">
    <property type="entry name" value="Hydrolase_3"/>
    <property type="match status" value="1"/>
</dbReference>
<evidence type="ECO:0000313" key="21">
    <source>
        <dbReference type="EMBL" id="QSZ26759.1"/>
    </source>
</evidence>
<dbReference type="KEGG" id="aaut:ACETAC_07630"/>
<dbReference type="GO" id="GO:0016887">
    <property type="term" value="F:ATP hydrolysis activity"/>
    <property type="evidence" value="ECO:0007669"/>
    <property type="project" value="InterPro"/>
</dbReference>
<keyword evidence="9" id="KW-0479">Metal-binding</keyword>
<feature type="transmembrane region" description="Helical" evidence="19">
    <location>
        <begin position="673"/>
        <end position="697"/>
    </location>
</feature>
<keyword evidence="8 19" id="KW-0812">Transmembrane</keyword>
<evidence type="ECO:0000256" key="3">
    <source>
        <dbReference type="ARBA" id="ARBA00012790"/>
    </source>
</evidence>
<sequence>MKKYWRFDISEVLKDLNTDSNKGLSSREVEIRLSKYGTNSLKGKGRKSIFSMFIEQFNNYMVIILIIAAFISFFLGEVVDAVIILFILILNALLGMIQENKAEESLEALKKLSAPNARVLRDGRIIEIEISNIVPGDIVFFEAGNFVPADGRIIESANLKIDESSLTGESLPVEKSQMMIEDEDLDIGGRTNMVYKGTIVTYGRGKYVVTATGMNTEVGCIAGMLESENNQRTPLQEKLEQLGKYLGSGAIIICVIIFIIGVLEKRPVFEMFMTAVSLAVAAIPEGLPAVVTITLAIGVQKMIKRNAIIRKLTAVETLGSANVICSDKTGTLTQNKMTVVKVFSDGREYGLRNNVNEKLHFILKIAALCTDAIINKDGKSIGDPTEVALVAAFESTGSKKIDVENENPREAEIPFDSERKMMTTIHRMDKDRYRIITKGAFDNIIERCKYILKNGEVIALENEDKEEIKKENEKMGKDALRVLAVSYKDVDKIPENLSSETVEKDLIFVGLIGMIDPPREEVEESVKLCKKAGIKPVMITGDHKITASAIARELGILSENDEVISGKELEKVSDEELINRVKNISVYARVSPEHKMRIIKAWQKNKAVVAMTGDGVNDAPALKQADIGAAMGITGTDVAKEAADMVLTDDNFSTIVAAVEEGRTIYSNIKKSIHYLLSCNIGEIIVLLVATILGMPLPLKPIHILWVNLITDSLPALALGLEPAEKDIMLKKPRRKEEGIFSEGLAIRIPLEGIIIGAVSFLAFIIGLNESLSNGRTMAFVVLTMSQLVQAMNVRSNKSIFKIGIFKNKYMIFAFTISLILQLVVVMTPLNTIFEVKNVNIYDWDIIIALSLAPLIIMEIVKPFLNRNSN</sequence>
<keyword evidence="7" id="KW-0109">Calcium transport</keyword>
<evidence type="ECO:0000313" key="22">
    <source>
        <dbReference type="Proteomes" id="UP000671913"/>
    </source>
</evidence>
<evidence type="ECO:0000256" key="10">
    <source>
        <dbReference type="ARBA" id="ARBA00022741"/>
    </source>
</evidence>
<evidence type="ECO:0000256" key="8">
    <source>
        <dbReference type="ARBA" id="ARBA00022692"/>
    </source>
</evidence>
<dbReference type="InterPro" id="IPR004014">
    <property type="entry name" value="ATPase_P-typ_cation-transptr_N"/>
</dbReference>
<dbReference type="SFLD" id="SFLDF00027">
    <property type="entry name" value="p-type_atpase"/>
    <property type="match status" value="1"/>
</dbReference>
<evidence type="ECO:0000256" key="19">
    <source>
        <dbReference type="SAM" id="Phobius"/>
    </source>
</evidence>
<dbReference type="FunFam" id="2.70.150.10:FF:000016">
    <property type="entry name" value="Calcium-transporting P-type ATPase putative"/>
    <property type="match status" value="1"/>
</dbReference>